<gene>
    <name evidence="2" type="ORF">B1813_14350</name>
</gene>
<keyword evidence="3" id="KW-1185">Reference proteome</keyword>
<protein>
    <submittedName>
        <fullName evidence="2">DUF1275 family protein</fullName>
    </submittedName>
</protein>
<name>A0A1V9A250_SACPI</name>
<comment type="caution">
    <text evidence="2">The sequence shown here is derived from an EMBL/GenBank/DDBJ whole genome shotgun (WGS) entry which is preliminary data.</text>
</comment>
<evidence type="ECO:0000256" key="1">
    <source>
        <dbReference type="SAM" id="Phobius"/>
    </source>
</evidence>
<dbReference type="Proteomes" id="UP000192591">
    <property type="component" value="Unassembled WGS sequence"/>
</dbReference>
<dbReference type="PANTHER" id="PTHR37488">
    <property type="entry name" value="DUF1275 DOMAIN-CONTAINING PROTEIN"/>
    <property type="match status" value="1"/>
</dbReference>
<dbReference type="PANTHER" id="PTHR37488:SF2">
    <property type="entry name" value="DUF1275 DOMAIN-CONTAINING PROTEIN"/>
    <property type="match status" value="1"/>
</dbReference>
<dbReference type="AlphaFoldDB" id="A0A1V9A250"/>
<feature type="transmembrane region" description="Helical" evidence="1">
    <location>
        <begin position="203"/>
        <end position="224"/>
    </location>
</feature>
<organism evidence="2 3">
    <name type="scientific">Saccharomonospora piscinae</name>
    <dbReference type="NCBI Taxonomy" id="687388"/>
    <lineage>
        <taxon>Bacteria</taxon>
        <taxon>Bacillati</taxon>
        <taxon>Actinomycetota</taxon>
        <taxon>Actinomycetes</taxon>
        <taxon>Pseudonocardiales</taxon>
        <taxon>Pseudonocardiaceae</taxon>
        <taxon>Saccharomonospora</taxon>
    </lineage>
</organism>
<evidence type="ECO:0000313" key="2">
    <source>
        <dbReference type="EMBL" id="OQO91217.1"/>
    </source>
</evidence>
<accession>A0A1V9A250</accession>
<feature type="transmembrane region" description="Helical" evidence="1">
    <location>
        <begin position="180"/>
        <end position="197"/>
    </location>
</feature>
<keyword evidence="1" id="KW-0472">Membrane</keyword>
<feature type="transmembrane region" description="Helical" evidence="1">
    <location>
        <begin position="95"/>
        <end position="115"/>
    </location>
</feature>
<reference evidence="2 3" key="1">
    <citation type="submission" date="2017-02" db="EMBL/GenBank/DDBJ databases">
        <title>Draft genome of Saccharomonospora sp. 154.</title>
        <authorList>
            <person name="Alonso-Carmona G.S."/>
            <person name="De La Haba R."/>
            <person name="Vera-Gargallo B."/>
            <person name="Sandoval-Trujillo A.H."/>
            <person name="Ramirez-Duran N."/>
            <person name="Ventosa A."/>
        </authorList>
    </citation>
    <scope>NUCLEOTIDE SEQUENCE [LARGE SCALE GENOMIC DNA]</scope>
    <source>
        <strain evidence="2 3">LRS4.154</strain>
    </source>
</reference>
<dbReference type="EMBL" id="MWIH01000006">
    <property type="protein sequence ID" value="OQO91217.1"/>
    <property type="molecule type" value="Genomic_DNA"/>
</dbReference>
<feature type="transmembrane region" description="Helical" evidence="1">
    <location>
        <begin position="68"/>
        <end position="88"/>
    </location>
</feature>
<dbReference type="STRING" id="1962155.B1813_14350"/>
<dbReference type="Pfam" id="PF06912">
    <property type="entry name" value="DUF1275"/>
    <property type="match status" value="1"/>
</dbReference>
<proteinExistence type="predicted"/>
<sequence length="227" mass="22680">MSAAPPVSPVSRRWTVGLLLLLTFVTGLVDAVSFLKLGQVFVANMTGNITFLGLSVHPDAEVSPASPLAALCGFGAGAFVAGRAASLAGHRPRRWLGTAFGVEAGVLALVAWLTAGGILPVSGDDTLATVVVLATALGVQNGTVHHLAVHDLTTTVLTLALAGVVTDSQLARGAQPHRRLGSIAVMLVGAGTGAALLSVSVSLVLALAGTAVAVVAVGFALTGVRRT</sequence>
<dbReference type="InterPro" id="IPR010699">
    <property type="entry name" value="DUF1275"/>
</dbReference>
<evidence type="ECO:0000313" key="3">
    <source>
        <dbReference type="Proteomes" id="UP000192591"/>
    </source>
</evidence>
<keyword evidence="1" id="KW-0812">Transmembrane</keyword>
<keyword evidence="1" id="KW-1133">Transmembrane helix</keyword>